<dbReference type="PANTHER" id="PTHR30193">
    <property type="entry name" value="ABC TRANSPORTER PERMEASE PROTEIN"/>
    <property type="match status" value="1"/>
</dbReference>
<dbReference type="SUPFAM" id="SSF161098">
    <property type="entry name" value="MetI-like"/>
    <property type="match status" value="1"/>
</dbReference>
<feature type="transmembrane region" description="Helical" evidence="7">
    <location>
        <begin position="21"/>
        <end position="45"/>
    </location>
</feature>
<feature type="domain" description="ABC transmembrane type-1" evidence="8">
    <location>
        <begin position="78"/>
        <end position="295"/>
    </location>
</feature>
<dbReference type="GO" id="GO:0055085">
    <property type="term" value="P:transmembrane transport"/>
    <property type="evidence" value="ECO:0007669"/>
    <property type="project" value="InterPro"/>
</dbReference>
<dbReference type="Pfam" id="PF00528">
    <property type="entry name" value="BPD_transp_1"/>
    <property type="match status" value="1"/>
</dbReference>
<keyword evidence="2 7" id="KW-0813">Transport</keyword>
<dbReference type="InterPro" id="IPR000515">
    <property type="entry name" value="MetI-like"/>
</dbReference>
<dbReference type="GO" id="GO:0005886">
    <property type="term" value="C:plasma membrane"/>
    <property type="evidence" value="ECO:0007669"/>
    <property type="project" value="UniProtKB-SubCell"/>
</dbReference>
<evidence type="ECO:0000256" key="5">
    <source>
        <dbReference type="ARBA" id="ARBA00022989"/>
    </source>
</evidence>
<evidence type="ECO:0000256" key="2">
    <source>
        <dbReference type="ARBA" id="ARBA00022448"/>
    </source>
</evidence>
<dbReference type="RefSeq" id="WP_246016562.1">
    <property type="nucleotide sequence ID" value="NZ_QRDZ01000012.1"/>
</dbReference>
<feature type="transmembrane region" description="Helical" evidence="7">
    <location>
        <begin position="124"/>
        <end position="145"/>
    </location>
</feature>
<accession>A0A3D9JQM6</accession>
<dbReference type="InterPro" id="IPR035906">
    <property type="entry name" value="MetI-like_sf"/>
</dbReference>
<keyword evidence="4 7" id="KW-0812">Transmembrane</keyword>
<reference evidence="9 10" key="1">
    <citation type="submission" date="2018-07" db="EMBL/GenBank/DDBJ databases">
        <title>Genomic Encyclopedia of Type Strains, Phase III (KMG-III): the genomes of soil and plant-associated and newly described type strains.</title>
        <authorList>
            <person name="Whitman W."/>
        </authorList>
    </citation>
    <scope>NUCLEOTIDE SEQUENCE [LARGE SCALE GENOMIC DNA]</scope>
    <source>
        <strain evidence="9 10">CECT 7287</strain>
    </source>
</reference>
<dbReference type="Gene3D" id="1.10.3720.10">
    <property type="entry name" value="MetI-like"/>
    <property type="match status" value="1"/>
</dbReference>
<evidence type="ECO:0000256" key="7">
    <source>
        <dbReference type="RuleBase" id="RU363032"/>
    </source>
</evidence>
<dbReference type="EMBL" id="QRDZ01000012">
    <property type="protein sequence ID" value="RED76332.1"/>
    <property type="molecule type" value="Genomic_DNA"/>
</dbReference>
<organism evidence="9 10">
    <name type="scientific">Cohnella phaseoli</name>
    <dbReference type="NCBI Taxonomy" id="456490"/>
    <lineage>
        <taxon>Bacteria</taxon>
        <taxon>Bacillati</taxon>
        <taxon>Bacillota</taxon>
        <taxon>Bacilli</taxon>
        <taxon>Bacillales</taxon>
        <taxon>Paenibacillaceae</taxon>
        <taxon>Cohnella</taxon>
    </lineage>
</organism>
<feature type="transmembrane region" description="Helical" evidence="7">
    <location>
        <begin position="82"/>
        <end position="103"/>
    </location>
</feature>
<protein>
    <submittedName>
        <fullName evidence="9">Putative aldouronate transport system permease protein</fullName>
    </submittedName>
</protein>
<keyword evidence="5 7" id="KW-1133">Transmembrane helix</keyword>
<evidence type="ECO:0000256" key="1">
    <source>
        <dbReference type="ARBA" id="ARBA00004651"/>
    </source>
</evidence>
<dbReference type="Proteomes" id="UP000256977">
    <property type="component" value="Unassembled WGS sequence"/>
</dbReference>
<gene>
    <name evidence="9" type="ORF">DFP98_11249</name>
</gene>
<comment type="similarity">
    <text evidence="7">Belongs to the binding-protein-dependent transport system permease family.</text>
</comment>
<keyword evidence="10" id="KW-1185">Reference proteome</keyword>
<comment type="subcellular location">
    <subcellularLocation>
        <location evidence="1 7">Cell membrane</location>
        <topology evidence="1 7">Multi-pass membrane protein</topology>
    </subcellularLocation>
</comment>
<comment type="caution">
    <text evidence="9">The sequence shown here is derived from an EMBL/GenBank/DDBJ whole genome shotgun (WGS) entry which is preliminary data.</text>
</comment>
<evidence type="ECO:0000256" key="4">
    <source>
        <dbReference type="ARBA" id="ARBA00022692"/>
    </source>
</evidence>
<dbReference type="CDD" id="cd06261">
    <property type="entry name" value="TM_PBP2"/>
    <property type="match status" value="1"/>
</dbReference>
<keyword evidence="6 7" id="KW-0472">Membrane</keyword>
<dbReference type="PANTHER" id="PTHR30193:SF44">
    <property type="entry name" value="LACTOSE TRANSPORT SYSTEM PERMEASE PROTEIN LACF"/>
    <property type="match status" value="1"/>
</dbReference>
<dbReference type="PROSITE" id="PS50928">
    <property type="entry name" value="ABC_TM1"/>
    <property type="match status" value="1"/>
</dbReference>
<evidence type="ECO:0000313" key="10">
    <source>
        <dbReference type="Proteomes" id="UP000256977"/>
    </source>
</evidence>
<feature type="transmembrane region" description="Helical" evidence="7">
    <location>
        <begin position="281"/>
        <end position="299"/>
    </location>
</feature>
<feature type="transmembrane region" description="Helical" evidence="7">
    <location>
        <begin position="165"/>
        <end position="191"/>
    </location>
</feature>
<feature type="transmembrane region" description="Helical" evidence="7">
    <location>
        <begin position="212"/>
        <end position="237"/>
    </location>
</feature>
<evidence type="ECO:0000256" key="6">
    <source>
        <dbReference type="ARBA" id="ARBA00023136"/>
    </source>
</evidence>
<keyword evidence="3" id="KW-1003">Cell membrane</keyword>
<dbReference type="AlphaFoldDB" id="A0A3D9JQM6"/>
<evidence type="ECO:0000256" key="3">
    <source>
        <dbReference type="ARBA" id="ARBA00022475"/>
    </source>
</evidence>
<evidence type="ECO:0000313" key="9">
    <source>
        <dbReference type="EMBL" id="RED76332.1"/>
    </source>
</evidence>
<sequence length="309" mass="34904">MKTTGTINVMRQLKKNLPLTSMAFPGILFFLAFSYAPMFGVVIAFKDYKYDQGILGSEWMGLKNFEFLFSSGAAWTITRNTLFYNSLFIISGTIMAIGLALLLNEVKKKWFRGALQSSYLIPYFISWIVVSSFTYALFNAQNGLLNPILESFHLRPVDWYTDGTYWPLILVIISAWKGVGFNSIIYLAAILGISREYYEAAEIDGANKLRQIWYITLPHIKPLVIILTILAIGKIFYADFGLFYFLTGHSGLLQPVTDVIDTYVFRTLQVTGDVGMASAAGFYQSIVGFVLVILTNYIVRKMDNENALF</sequence>
<evidence type="ECO:0000259" key="8">
    <source>
        <dbReference type="PROSITE" id="PS50928"/>
    </source>
</evidence>
<proteinExistence type="inferred from homology"/>
<dbReference type="InterPro" id="IPR051393">
    <property type="entry name" value="ABC_transporter_permease"/>
</dbReference>
<name>A0A3D9JQM6_9BACL</name>